<accession>A0A0G1XYC1</accession>
<keyword evidence="2 5" id="KW-0812">Transmembrane</keyword>
<dbReference type="Proteomes" id="UP000034740">
    <property type="component" value="Unassembled WGS sequence"/>
</dbReference>
<dbReference type="EMBL" id="LCRO01000001">
    <property type="protein sequence ID" value="KKW36006.1"/>
    <property type="molecule type" value="Genomic_DNA"/>
</dbReference>
<sequence>MNKAYLATAALRIVLGWYMLFAGIEKILDPGWTAQGFLMGAKTFPEFYAWFAAPAQSWWVDPLNAWGITLIGVALLLGVFVRPAALAGAALMFLYYFPQVTYPFTLPHGFIVDDHIINAAAFLAIAFSPMARRYGLAQKLQETFIARIPLIRSLV</sequence>
<evidence type="ECO:0000256" key="4">
    <source>
        <dbReference type="ARBA" id="ARBA00023136"/>
    </source>
</evidence>
<dbReference type="AlphaFoldDB" id="A0A0G1XYC1"/>
<evidence type="ECO:0000256" key="3">
    <source>
        <dbReference type="ARBA" id="ARBA00022989"/>
    </source>
</evidence>
<evidence type="ECO:0000256" key="2">
    <source>
        <dbReference type="ARBA" id="ARBA00022692"/>
    </source>
</evidence>
<proteinExistence type="predicted"/>
<feature type="transmembrane region" description="Helical" evidence="5">
    <location>
        <begin position="65"/>
        <end position="95"/>
    </location>
</feature>
<dbReference type="Pfam" id="PF07681">
    <property type="entry name" value="DoxX"/>
    <property type="match status" value="1"/>
</dbReference>
<comment type="subcellular location">
    <subcellularLocation>
        <location evidence="1">Membrane</location>
        <topology evidence="1">Multi-pass membrane protein</topology>
    </subcellularLocation>
</comment>
<comment type="caution">
    <text evidence="6">The sequence shown here is derived from an EMBL/GenBank/DDBJ whole genome shotgun (WGS) entry which is preliminary data.</text>
</comment>
<protein>
    <recommendedName>
        <fullName evidence="8">DoxX family protein</fullName>
    </recommendedName>
</protein>
<reference evidence="6 7" key="1">
    <citation type="journal article" date="2015" name="Nature">
        <title>rRNA introns, odd ribosomes, and small enigmatic genomes across a large radiation of phyla.</title>
        <authorList>
            <person name="Brown C.T."/>
            <person name="Hug L.A."/>
            <person name="Thomas B.C."/>
            <person name="Sharon I."/>
            <person name="Castelle C.J."/>
            <person name="Singh A."/>
            <person name="Wilkins M.J."/>
            <person name="Williams K.H."/>
            <person name="Banfield J.F."/>
        </authorList>
    </citation>
    <scope>NUCLEOTIDE SEQUENCE [LARGE SCALE GENOMIC DNA]</scope>
</reference>
<evidence type="ECO:0000313" key="7">
    <source>
        <dbReference type="Proteomes" id="UP000034740"/>
    </source>
</evidence>
<gene>
    <name evidence="6" type="ORF">UY83_C0001G0037</name>
</gene>
<evidence type="ECO:0000313" key="6">
    <source>
        <dbReference type="EMBL" id="KKW36006.1"/>
    </source>
</evidence>
<feature type="transmembrane region" description="Helical" evidence="5">
    <location>
        <begin position="115"/>
        <end position="131"/>
    </location>
</feature>
<dbReference type="InterPro" id="IPR032808">
    <property type="entry name" value="DoxX"/>
</dbReference>
<organism evidence="6 7">
    <name type="scientific">Candidatus Adlerbacteria bacterium GW2011_GWA1_54_10</name>
    <dbReference type="NCBI Taxonomy" id="1618605"/>
    <lineage>
        <taxon>Bacteria</taxon>
        <taxon>Candidatus Adleribacteriota</taxon>
    </lineage>
</organism>
<evidence type="ECO:0000256" key="5">
    <source>
        <dbReference type="SAM" id="Phobius"/>
    </source>
</evidence>
<evidence type="ECO:0000256" key="1">
    <source>
        <dbReference type="ARBA" id="ARBA00004141"/>
    </source>
</evidence>
<keyword evidence="4 5" id="KW-0472">Membrane</keyword>
<keyword evidence="3 5" id="KW-1133">Transmembrane helix</keyword>
<name>A0A0G1XYC1_9BACT</name>
<evidence type="ECO:0008006" key="8">
    <source>
        <dbReference type="Google" id="ProtNLM"/>
    </source>
</evidence>
<dbReference type="GO" id="GO:0016020">
    <property type="term" value="C:membrane"/>
    <property type="evidence" value="ECO:0007669"/>
    <property type="project" value="UniProtKB-SubCell"/>
</dbReference>